<dbReference type="HOGENOM" id="CLU_2416583_0_0_1"/>
<dbReference type="Proteomes" id="UP000002051">
    <property type="component" value="Chromosome 2"/>
</dbReference>
<protein>
    <submittedName>
        <fullName evidence="1 2">Uncharacterized protein</fullName>
    </submittedName>
</protein>
<reference evidence="2" key="3">
    <citation type="submission" date="2015-04" db="UniProtKB">
        <authorList>
            <consortium name="EnsemblPlants"/>
        </authorList>
    </citation>
    <scope>IDENTIFICATION</scope>
    <source>
        <strain evidence="2">cv. Jemalong A17</strain>
    </source>
</reference>
<dbReference type="EnsemblPlants" id="AES63430">
    <property type="protein sequence ID" value="AES63430"/>
    <property type="gene ID" value="MTR_2g008630"/>
</dbReference>
<evidence type="ECO:0000313" key="3">
    <source>
        <dbReference type="Proteomes" id="UP000002051"/>
    </source>
</evidence>
<gene>
    <name evidence="1" type="ordered locus">MTR_2g008630</name>
</gene>
<reference evidence="1 3" key="2">
    <citation type="journal article" date="2014" name="BMC Genomics">
        <title>An improved genome release (version Mt4.0) for the model legume Medicago truncatula.</title>
        <authorList>
            <person name="Tang H."/>
            <person name="Krishnakumar V."/>
            <person name="Bidwell S."/>
            <person name="Rosen B."/>
            <person name="Chan A."/>
            <person name="Zhou S."/>
            <person name="Gentzbittel L."/>
            <person name="Childs K.L."/>
            <person name="Yandell M."/>
            <person name="Gundlach H."/>
            <person name="Mayer K.F."/>
            <person name="Schwartz D.C."/>
            <person name="Town C.D."/>
        </authorList>
    </citation>
    <scope>GENOME REANNOTATION</scope>
    <source>
        <strain evidence="2 3">cv. Jemalong A17</strain>
    </source>
</reference>
<sequence>MATHLDLNFFPFSRTGFNSLDFVFSLLSYFNAAKSQHHKVLQGSHDNLKTNRDRTWFDSAKQKRQIIVSSLHSIVISALILSVDFVDEKYCR</sequence>
<dbReference type="EMBL" id="CM001218">
    <property type="protein sequence ID" value="AES63430.1"/>
    <property type="molecule type" value="Genomic_DNA"/>
</dbReference>
<evidence type="ECO:0000313" key="1">
    <source>
        <dbReference type="EMBL" id="AES63430.1"/>
    </source>
</evidence>
<keyword evidence="3" id="KW-1185">Reference proteome</keyword>
<evidence type="ECO:0000313" key="2">
    <source>
        <dbReference type="EnsemblPlants" id="AES63430"/>
    </source>
</evidence>
<proteinExistence type="predicted"/>
<reference evidence="1 3" key="1">
    <citation type="journal article" date="2011" name="Nature">
        <title>The Medicago genome provides insight into the evolution of rhizobial symbioses.</title>
        <authorList>
            <person name="Young N.D."/>
            <person name="Debelle F."/>
            <person name="Oldroyd G.E."/>
            <person name="Geurts R."/>
            <person name="Cannon S.B."/>
            <person name="Udvardi M.K."/>
            <person name="Benedito V.A."/>
            <person name="Mayer K.F."/>
            <person name="Gouzy J."/>
            <person name="Schoof H."/>
            <person name="Van de Peer Y."/>
            <person name="Proost S."/>
            <person name="Cook D.R."/>
            <person name="Meyers B.C."/>
            <person name="Spannagl M."/>
            <person name="Cheung F."/>
            <person name="De Mita S."/>
            <person name="Krishnakumar V."/>
            <person name="Gundlach H."/>
            <person name="Zhou S."/>
            <person name="Mudge J."/>
            <person name="Bharti A.K."/>
            <person name="Murray J.D."/>
            <person name="Naoumkina M.A."/>
            <person name="Rosen B."/>
            <person name="Silverstein K.A."/>
            <person name="Tang H."/>
            <person name="Rombauts S."/>
            <person name="Zhao P.X."/>
            <person name="Zhou P."/>
            <person name="Barbe V."/>
            <person name="Bardou P."/>
            <person name="Bechner M."/>
            <person name="Bellec A."/>
            <person name="Berger A."/>
            <person name="Berges H."/>
            <person name="Bidwell S."/>
            <person name="Bisseling T."/>
            <person name="Choisne N."/>
            <person name="Couloux A."/>
            <person name="Denny R."/>
            <person name="Deshpande S."/>
            <person name="Dai X."/>
            <person name="Doyle J.J."/>
            <person name="Dudez A.M."/>
            <person name="Farmer A.D."/>
            <person name="Fouteau S."/>
            <person name="Franken C."/>
            <person name="Gibelin C."/>
            <person name="Gish J."/>
            <person name="Goldstein S."/>
            <person name="Gonzalez A.J."/>
            <person name="Green P.J."/>
            <person name="Hallab A."/>
            <person name="Hartog M."/>
            <person name="Hua A."/>
            <person name="Humphray S.J."/>
            <person name="Jeong D.H."/>
            <person name="Jing Y."/>
            <person name="Jocker A."/>
            <person name="Kenton S.M."/>
            <person name="Kim D.J."/>
            <person name="Klee K."/>
            <person name="Lai H."/>
            <person name="Lang C."/>
            <person name="Lin S."/>
            <person name="Macmil S.L."/>
            <person name="Magdelenat G."/>
            <person name="Matthews L."/>
            <person name="McCorrison J."/>
            <person name="Monaghan E.L."/>
            <person name="Mun J.H."/>
            <person name="Najar F.Z."/>
            <person name="Nicholson C."/>
            <person name="Noirot C."/>
            <person name="O'Bleness M."/>
            <person name="Paule C.R."/>
            <person name="Poulain J."/>
            <person name="Prion F."/>
            <person name="Qin B."/>
            <person name="Qu C."/>
            <person name="Retzel E.F."/>
            <person name="Riddle C."/>
            <person name="Sallet E."/>
            <person name="Samain S."/>
            <person name="Samson N."/>
            <person name="Sanders I."/>
            <person name="Saurat O."/>
            <person name="Scarpelli C."/>
            <person name="Schiex T."/>
            <person name="Segurens B."/>
            <person name="Severin A.J."/>
            <person name="Sherrier D.J."/>
            <person name="Shi R."/>
            <person name="Sims S."/>
            <person name="Singer S.R."/>
            <person name="Sinharoy S."/>
            <person name="Sterck L."/>
            <person name="Viollet A."/>
            <person name="Wang B.B."/>
            <person name="Wang K."/>
            <person name="Wang M."/>
            <person name="Wang X."/>
            <person name="Warfsmann J."/>
            <person name="Weissenbach J."/>
            <person name="White D.D."/>
            <person name="White J.D."/>
            <person name="Wiley G.B."/>
            <person name="Wincker P."/>
            <person name="Xing Y."/>
            <person name="Yang L."/>
            <person name="Yao Z."/>
            <person name="Ying F."/>
            <person name="Zhai J."/>
            <person name="Zhou L."/>
            <person name="Zuber A."/>
            <person name="Denarie J."/>
            <person name="Dixon R.A."/>
            <person name="May G.D."/>
            <person name="Schwartz D.C."/>
            <person name="Rogers J."/>
            <person name="Quetier F."/>
            <person name="Town C.D."/>
            <person name="Roe B.A."/>
        </authorList>
    </citation>
    <scope>NUCLEOTIDE SEQUENCE [LARGE SCALE GENOMIC DNA]</scope>
    <source>
        <strain evidence="1">A17</strain>
        <strain evidence="2 3">cv. Jemalong A17</strain>
    </source>
</reference>
<organism evidence="1 3">
    <name type="scientific">Medicago truncatula</name>
    <name type="common">Barrel medic</name>
    <name type="synonym">Medicago tribuloides</name>
    <dbReference type="NCBI Taxonomy" id="3880"/>
    <lineage>
        <taxon>Eukaryota</taxon>
        <taxon>Viridiplantae</taxon>
        <taxon>Streptophyta</taxon>
        <taxon>Embryophyta</taxon>
        <taxon>Tracheophyta</taxon>
        <taxon>Spermatophyta</taxon>
        <taxon>Magnoliopsida</taxon>
        <taxon>eudicotyledons</taxon>
        <taxon>Gunneridae</taxon>
        <taxon>Pentapetalae</taxon>
        <taxon>rosids</taxon>
        <taxon>fabids</taxon>
        <taxon>Fabales</taxon>
        <taxon>Fabaceae</taxon>
        <taxon>Papilionoideae</taxon>
        <taxon>50 kb inversion clade</taxon>
        <taxon>NPAAA clade</taxon>
        <taxon>Hologalegina</taxon>
        <taxon>IRL clade</taxon>
        <taxon>Trifolieae</taxon>
        <taxon>Medicago</taxon>
    </lineage>
</organism>
<dbReference type="AlphaFoldDB" id="G7INU1"/>
<accession>G7INU1</accession>
<dbReference type="PaxDb" id="3880-AES63430"/>
<name>G7INU1_MEDTR</name>